<feature type="transmembrane region" description="Helical" evidence="11">
    <location>
        <begin position="41"/>
        <end position="59"/>
    </location>
</feature>
<comment type="similarity">
    <text evidence="2 11 12">Belongs to the ATPase A chain family.</text>
</comment>
<keyword evidence="4 11" id="KW-0138">CF(0)</keyword>
<dbReference type="Proteomes" id="UP000290624">
    <property type="component" value="Unassembled WGS sequence"/>
</dbReference>
<dbReference type="PANTHER" id="PTHR11410:SF0">
    <property type="entry name" value="ATP SYNTHASE SUBUNIT A"/>
    <property type="match status" value="1"/>
</dbReference>
<evidence type="ECO:0000313" key="14">
    <source>
        <dbReference type="Proteomes" id="UP000290624"/>
    </source>
</evidence>
<dbReference type="PRINTS" id="PR00123">
    <property type="entry name" value="ATPASEA"/>
</dbReference>
<keyword evidence="7 11" id="KW-1133">Transmembrane helix</keyword>
<keyword evidence="5 11" id="KW-0812">Transmembrane</keyword>
<evidence type="ECO:0000313" key="13">
    <source>
        <dbReference type="EMBL" id="RXW33304.1"/>
    </source>
</evidence>
<organism evidence="13 14">
    <name type="scientific">Propioniciclava flava</name>
    <dbReference type="NCBI Taxonomy" id="2072026"/>
    <lineage>
        <taxon>Bacteria</taxon>
        <taxon>Bacillati</taxon>
        <taxon>Actinomycetota</taxon>
        <taxon>Actinomycetes</taxon>
        <taxon>Propionibacteriales</taxon>
        <taxon>Propionibacteriaceae</taxon>
        <taxon>Propioniciclava</taxon>
    </lineage>
</organism>
<evidence type="ECO:0000256" key="5">
    <source>
        <dbReference type="ARBA" id="ARBA00022692"/>
    </source>
</evidence>
<keyword evidence="8 11" id="KW-0406">Ion transport</keyword>
<dbReference type="GO" id="GO:0046933">
    <property type="term" value="F:proton-transporting ATP synthase activity, rotational mechanism"/>
    <property type="evidence" value="ECO:0007669"/>
    <property type="project" value="UniProtKB-UniRule"/>
</dbReference>
<feature type="transmembrane region" description="Helical" evidence="11">
    <location>
        <begin position="168"/>
        <end position="187"/>
    </location>
</feature>
<evidence type="ECO:0000256" key="4">
    <source>
        <dbReference type="ARBA" id="ARBA00022547"/>
    </source>
</evidence>
<dbReference type="GO" id="GO:0045259">
    <property type="term" value="C:proton-transporting ATP synthase complex"/>
    <property type="evidence" value="ECO:0007669"/>
    <property type="project" value="UniProtKB-KW"/>
</dbReference>
<evidence type="ECO:0000256" key="11">
    <source>
        <dbReference type="HAMAP-Rule" id="MF_01393"/>
    </source>
</evidence>
<dbReference type="SUPFAM" id="SSF81336">
    <property type="entry name" value="F1F0 ATP synthase subunit A"/>
    <property type="match status" value="1"/>
</dbReference>
<accession>A0A4Q2ELA2</accession>
<keyword evidence="6 11" id="KW-0375">Hydrogen ion transport</keyword>
<protein>
    <recommendedName>
        <fullName evidence="11 12">ATP synthase subunit a</fullName>
    </recommendedName>
    <alternativeName>
        <fullName evidence="11">ATP synthase F0 sector subunit a</fullName>
    </alternativeName>
    <alternativeName>
        <fullName evidence="11">F-ATPase subunit 6</fullName>
    </alternativeName>
</protein>
<keyword evidence="10 11" id="KW-0066">ATP synthesis</keyword>
<feature type="transmembrane region" description="Helical" evidence="11">
    <location>
        <begin position="193"/>
        <end position="216"/>
    </location>
</feature>
<evidence type="ECO:0000256" key="8">
    <source>
        <dbReference type="ARBA" id="ARBA00023065"/>
    </source>
</evidence>
<dbReference type="InterPro" id="IPR023011">
    <property type="entry name" value="ATP_synth_F0_asu_AS"/>
</dbReference>
<dbReference type="HAMAP" id="MF_01393">
    <property type="entry name" value="ATP_synth_a_bact"/>
    <property type="match status" value="1"/>
</dbReference>
<evidence type="ECO:0000256" key="9">
    <source>
        <dbReference type="ARBA" id="ARBA00023136"/>
    </source>
</evidence>
<comment type="caution">
    <text evidence="13">The sequence shown here is derived from an EMBL/GenBank/DDBJ whole genome shotgun (WGS) entry which is preliminary data.</text>
</comment>
<keyword evidence="11" id="KW-1003">Cell membrane</keyword>
<proteinExistence type="inferred from homology"/>
<evidence type="ECO:0000256" key="2">
    <source>
        <dbReference type="ARBA" id="ARBA00006810"/>
    </source>
</evidence>
<dbReference type="AlphaFoldDB" id="A0A4Q2ELA2"/>
<dbReference type="CDD" id="cd00310">
    <property type="entry name" value="ATP-synt_Fo_a_6"/>
    <property type="match status" value="1"/>
</dbReference>
<feature type="transmembrane region" description="Helical" evidence="11">
    <location>
        <begin position="128"/>
        <end position="147"/>
    </location>
</feature>
<dbReference type="NCBIfam" id="TIGR01131">
    <property type="entry name" value="ATP_synt_6_or_A"/>
    <property type="match status" value="1"/>
</dbReference>
<keyword evidence="3 11" id="KW-0813">Transport</keyword>
<dbReference type="RefSeq" id="WP_129457269.1">
    <property type="nucleotide sequence ID" value="NZ_PPCV01000001.1"/>
</dbReference>
<dbReference type="PANTHER" id="PTHR11410">
    <property type="entry name" value="ATP SYNTHASE SUBUNIT A"/>
    <property type="match status" value="1"/>
</dbReference>
<evidence type="ECO:0000256" key="10">
    <source>
        <dbReference type="ARBA" id="ARBA00023310"/>
    </source>
</evidence>
<evidence type="ECO:0000256" key="3">
    <source>
        <dbReference type="ARBA" id="ARBA00022448"/>
    </source>
</evidence>
<dbReference type="Pfam" id="PF00119">
    <property type="entry name" value="ATP-synt_A"/>
    <property type="match status" value="1"/>
</dbReference>
<comment type="subcellular location">
    <subcellularLocation>
        <location evidence="11 12">Cell membrane</location>
        <topology evidence="11 12">Multi-pass membrane protein</topology>
    </subcellularLocation>
    <subcellularLocation>
        <location evidence="1">Membrane</location>
        <topology evidence="1">Multi-pass membrane protein</topology>
    </subcellularLocation>
</comment>
<gene>
    <name evidence="11 13" type="primary">atpB</name>
    <name evidence="13" type="ORF">C1706_00610</name>
</gene>
<keyword evidence="9 11" id="KW-0472">Membrane</keyword>
<sequence length="274" mass="30404">MGGTNGLLLLPLEGESWPPGEHSFDSRPLFPGVLPDWVNNHAAQALIGALLVILFWWWMSRNLKTVPTRKQFVGETLYSLVRNSIARDILGHDFRRYLPFLLALFSFILVNNLFGEFALFMFPTFSKIGYAWGLALCAWLLYNLAGIRKKGFFGYLKHATLPAGVPKFLWILIIPLEFLSNIIVRPLTLGLRLFANLFAGHLVIMVFVVGGTMLLTATAPLEGFAVPLLKTAGVVSLLFSFAIFALELLVGAIQAYIFTVLTAQYVASAISDDH</sequence>
<dbReference type="Gene3D" id="1.20.120.220">
    <property type="entry name" value="ATP synthase, F0 complex, subunit A"/>
    <property type="match status" value="1"/>
</dbReference>
<evidence type="ECO:0000256" key="12">
    <source>
        <dbReference type="RuleBase" id="RU000483"/>
    </source>
</evidence>
<evidence type="ECO:0000256" key="6">
    <source>
        <dbReference type="ARBA" id="ARBA00022781"/>
    </source>
</evidence>
<reference evidence="13 14" key="1">
    <citation type="submission" date="2018-01" db="EMBL/GenBank/DDBJ databases">
        <title>Lactibacter flavus gen. nov., sp. nov., a novel bacterium of the family Propionibacteriaceae isolated from raw milk and dairy products.</title>
        <authorList>
            <person name="Wenning M."/>
            <person name="Breitenwieser F."/>
            <person name="Huptas C."/>
            <person name="von Neubeck M."/>
            <person name="Busse H.-J."/>
            <person name="Scherer S."/>
        </authorList>
    </citation>
    <scope>NUCLEOTIDE SEQUENCE [LARGE SCALE GENOMIC DNA]</scope>
    <source>
        <strain evidence="13 14">VG341</strain>
    </source>
</reference>
<dbReference type="OrthoDB" id="9809130at2"/>
<comment type="function">
    <text evidence="11 12">Key component of the proton channel; it plays a direct role in the translocation of protons across the membrane.</text>
</comment>
<evidence type="ECO:0000256" key="7">
    <source>
        <dbReference type="ARBA" id="ARBA00022989"/>
    </source>
</evidence>
<dbReference type="GO" id="GO:0005886">
    <property type="term" value="C:plasma membrane"/>
    <property type="evidence" value="ECO:0007669"/>
    <property type="project" value="UniProtKB-SubCell"/>
</dbReference>
<name>A0A4Q2ELA2_9ACTN</name>
<keyword evidence="14" id="KW-1185">Reference proteome</keyword>
<evidence type="ECO:0000256" key="1">
    <source>
        <dbReference type="ARBA" id="ARBA00004141"/>
    </source>
</evidence>
<dbReference type="InterPro" id="IPR045083">
    <property type="entry name" value="ATP_synth_F0_asu_bact/mt"/>
</dbReference>
<dbReference type="PROSITE" id="PS00449">
    <property type="entry name" value="ATPASE_A"/>
    <property type="match status" value="1"/>
</dbReference>
<dbReference type="InterPro" id="IPR000568">
    <property type="entry name" value="ATP_synth_F0_asu"/>
</dbReference>
<feature type="transmembrane region" description="Helical" evidence="11">
    <location>
        <begin position="97"/>
        <end position="122"/>
    </location>
</feature>
<dbReference type="InterPro" id="IPR035908">
    <property type="entry name" value="F0_ATP_A_sf"/>
</dbReference>
<dbReference type="EMBL" id="PPCV01000001">
    <property type="protein sequence ID" value="RXW33304.1"/>
    <property type="molecule type" value="Genomic_DNA"/>
</dbReference>